<dbReference type="EMBL" id="KL142369">
    <property type="protein sequence ID" value="KDR82488.1"/>
    <property type="molecule type" value="Genomic_DNA"/>
</dbReference>
<feature type="repeat" description="WD" evidence="3">
    <location>
        <begin position="22"/>
        <end position="63"/>
    </location>
</feature>
<dbReference type="Pfam" id="PF00400">
    <property type="entry name" value="WD40"/>
    <property type="match status" value="2"/>
</dbReference>
<feature type="transmembrane region" description="Helical" evidence="4">
    <location>
        <begin position="350"/>
        <end position="370"/>
    </location>
</feature>
<keyword evidence="4" id="KW-0812">Transmembrane</keyword>
<dbReference type="STRING" id="685588.A0A067TU67"/>
<dbReference type="InterPro" id="IPR015943">
    <property type="entry name" value="WD40/YVTN_repeat-like_dom_sf"/>
</dbReference>
<dbReference type="InterPro" id="IPR036322">
    <property type="entry name" value="WD40_repeat_dom_sf"/>
</dbReference>
<keyword evidence="1 3" id="KW-0853">WD repeat</keyword>
<dbReference type="SMART" id="SM00320">
    <property type="entry name" value="WD40"/>
    <property type="match status" value="4"/>
</dbReference>
<keyword evidence="4" id="KW-0472">Membrane</keyword>
<proteinExistence type="predicted"/>
<dbReference type="PROSITE" id="PS50294">
    <property type="entry name" value="WD_REPEATS_REGION"/>
    <property type="match status" value="1"/>
</dbReference>
<evidence type="ECO:0000313" key="6">
    <source>
        <dbReference type="Proteomes" id="UP000027222"/>
    </source>
</evidence>
<evidence type="ECO:0000256" key="3">
    <source>
        <dbReference type="PROSITE-ProRule" id="PRU00221"/>
    </source>
</evidence>
<dbReference type="PANTHER" id="PTHR22847">
    <property type="entry name" value="WD40 REPEAT PROTEIN"/>
    <property type="match status" value="1"/>
</dbReference>
<evidence type="ECO:0000256" key="2">
    <source>
        <dbReference type="ARBA" id="ARBA00022737"/>
    </source>
</evidence>
<evidence type="ECO:0000313" key="5">
    <source>
        <dbReference type="EMBL" id="KDR82488.1"/>
    </source>
</evidence>
<dbReference type="InterPro" id="IPR019775">
    <property type="entry name" value="WD40_repeat_CS"/>
</dbReference>
<dbReference type="SUPFAM" id="SSF50978">
    <property type="entry name" value="WD40 repeat-like"/>
    <property type="match status" value="1"/>
</dbReference>
<evidence type="ECO:0000256" key="4">
    <source>
        <dbReference type="SAM" id="Phobius"/>
    </source>
</evidence>
<accession>A0A067TU67</accession>
<keyword evidence="6" id="KW-1185">Reference proteome</keyword>
<dbReference type="PANTHER" id="PTHR22847:SF637">
    <property type="entry name" value="WD REPEAT DOMAIN 5B"/>
    <property type="match status" value="1"/>
</dbReference>
<name>A0A067TU67_GALM3</name>
<keyword evidence="4" id="KW-1133">Transmembrane helix</keyword>
<dbReference type="PROSITE" id="PS50082">
    <property type="entry name" value="WD_REPEATS_2"/>
    <property type="match status" value="1"/>
</dbReference>
<dbReference type="InterPro" id="IPR001680">
    <property type="entry name" value="WD40_rpt"/>
</dbReference>
<dbReference type="OrthoDB" id="3238562at2759"/>
<keyword evidence="2" id="KW-0677">Repeat</keyword>
<protein>
    <submittedName>
        <fullName evidence="5">Uncharacterized protein</fullName>
    </submittedName>
</protein>
<dbReference type="GO" id="GO:1990234">
    <property type="term" value="C:transferase complex"/>
    <property type="evidence" value="ECO:0007669"/>
    <property type="project" value="UniProtKB-ARBA"/>
</dbReference>
<dbReference type="Gene3D" id="2.130.10.10">
    <property type="entry name" value="YVTN repeat-like/Quinoprotein amine dehydrogenase"/>
    <property type="match status" value="2"/>
</dbReference>
<evidence type="ECO:0000256" key="1">
    <source>
        <dbReference type="ARBA" id="ARBA00022574"/>
    </source>
</evidence>
<gene>
    <name evidence="5" type="ORF">GALMADRAFT_134096</name>
</gene>
<dbReference type="AlphaFoldDB" id="A0A067TU67"/>
<dbReference type="PROSITE" id="PS00678">
    <property type="entry name" value="WD_REPEATS_1"/>
    <property type="match status" value="1"/>
</dbReference>
<dbReference type="Proteomes" id="UP000027222">
    <property type="component" value="Unassembled WGS sequence"/>
</dbReference>
<sequence>MTLKRFWDLIQLRNGYFLRAKLDGHQGPINCLAFIGELELLISGGDDECVHVWDLKTLSCIDTLTDSGGRWGQITCIIWISGTHNGLLCLGTGRGRLVMFRRKRSHFVEVSDSQIFEAGSSIEAIKFDPNQQRLAIASHNGSVKMFRFNKEGNSPTPLIELWTVNPSQAIPRSLHFLNSGEDLVTFHLESGETFYYDSQTAALKHSRTMKTPIGNVDLDEMEKNLVVDNINTGFHIYPTGRSIPTYSLEVPTTRKHIRGVVFCENGLSVVGGSDHGKIYIFNLKAPQFNQVMMQGSQTTLVQAIASQSFEERHLIASGSSDNKSHICIWEKPTKRALQRRKREEERRGELALLFTLLVFNFALAITWKAWFPAFKSVRIYFSSAGKVAYQYLLQEFKKLPSKFQNGIKDLSPVAPTMALTQSTGSNSKLANDMETLEDRILRKILQIPPHLAKQDNKLQIKDVLDLVLW</sequence>
<organism evidence="5 6">
    <name type="scientific">Galerina marginata (strain CBS 339.88)</name>
    <dbReference type="NCBI Taxonomy" id="685588"/>
    <lineage>
        <taxon>Eukaryota</taxon>
        <taxon>Fungi</taxon>
        <taxon>Dikarya</taxon>
        <taxon>Basidiomycota</taxon>
        <taxon>Agaricomycotina</taxon>
        <taxon>Agaricomycetes</taxon>
        <taxon>Agaricomycetidae</taxon>
        <taxon>Agaricales</taxon>
        <taxon>Agaricineae</taxon>
        <taxon>Strophariaceae</taxon>
        <taxon>Galerina</taxon>
    </lineage>
</organism>
<dbReference type="HOGENOM" id="CLU_042559_2_0_1"/>
<reference evidence="6" key="1">
    <citation type="journal article" date="2014" name="Proc. Natl. Acad. Sci. U.S.A.">
        <title>Extensive sampling of basidiomycete genomes demonstrates inadequacy of the white-rot/brown-rot paradigm for wood decay fungi.</title>
        <authorList>
            <person name="Riley R."/>
            <person name="Salamov A.A."/>
            <person name="Brown D.W."/>
            <person name="Nagy L.G."/>
            <person name="Floudas D."/>
            <person name="Held B.W."/>
            <person name="Levasseur A."/>
            <person name="Lombard V."/>
            <person name="Morin E."/>
            <person name="Otillar R."/>
            <person name="Lindquist E.A."/>
            <person name="Sun H."/>
            <person name="LaButti K.M."/>
            <person name="Schmutz J."/>
            <person name="Jabbour D."/>
            <person name="Luo H."/>
            <person name="Baker S.E."/>
            <person name="Pisabarro A.G."/>
            <person name="Walton J.D."/>
            <person name="Blanchette R.A."/>
            <person name="Henrissat B."/>
            <person name="Martin F."/>
            <person name="Cullen D."/>
            <person name="Hibbett D.S."/>
            <person name="Grigoriev I.V."/>
        </authorList>
    </citation>
    <scope>NUCLEOTIDE SEQUENCE [LARGE SCALE GENOMIC DNA]</scope>
    <source>
        <strain evidence="6">CBS 339.88</strain>
    </source>
</reference>